<reference evidence="2" key="1">
    <citation type="submission" date="2021-02" db="EMBL/GenBank/DDBJ databases">
        <title>Genome-Resolved Metagenomics of a Microbial Community Performing Photosynthetic Biological Nutrient Removal.</title>
        <authorList>
            <person name="Mcdaniel E.A."/>
        </authorList>
    </citation>
    <scope>NUCLEOTIDE SEQUENCE</scope>
    <source>
        <strain evidence="2">UWPOB_OBS1</strain>
    </source>
</reference>
<dbReference type="PROSITE" id="PS51257">
    <property type="entry name" value="PROKAR_LIPOPROTEIN"/>
    <property type="match status" value="1"/>
</dbReference>
<name>A0A8J7TNN2_9BACT</name>
<feature type="signal peptide" evidence="1">
    <location>
        <begin position="1"/>
        <end position="32"/>
    </location>
</feature>
<gene>
    <name evidence="2" type="ORF">J0M35_16575</name>
</gene>
<evidence type="ECO:0000313" key="2">
    <source>
        <dbReference type="EMBL" id="MBN8661985.1"/>
    </source>
</evidence>
<proteinExistence type="predicted"/>
<dbReference type="Proteomes" id="UP000664277">
    <property type="component" value="Unassembled WGS sequence"/>
</dbReference>
<feature type="chain" id="PRO_5035192451" evidence="1">
    <location>
        <begin position="33"/>
        <end position="261"/>
    </location>
</feature>
<evidence type="ECO:0000256" key="1">
    <source>
        <dbReference type="SAM" id="SignalP"/>
    </source>
</evidence>
<accession>A0A8J7TNN2</accession>
<comment type="caution">
    <text evidence="2">The sequence shown here is derived from an EMBL/GenBank/DDBJ whole genome shotgun (WGS) entry which is preliminary data.</text>
</comment>
<organism evidence="2 3">
    <name type="scientific">Candidatus Obscuribacter phosphatis</name>
    <dbReference type="NCBI Taxonomy" id="1906157"/>
    <lineage>
        <taxon>Bacteria</taxon>
        <taxon>Bacillati</taxon>
        <taxon>Candidatus Melainabacteria</taxon>
        <taxon>Candidatus Obscuribacterales</taxon>
        <taxon>Candidatus Obscuribacteraceae</taxon>
        <taxon>Candidatus Obscuribacter</taxon>
    </lineage>
</organism>
<keyword evidence="1" id="KW-0732">Signal</keyword>
<dbReference type="AlphaFoldDB" id="A0A8J7TNN2"/>
<evidence type="ECO:0000313" key="3">
    <source>
        <dbReference type="Proteomes" id="UP000664277"/>
    </source>
</evidence>
<dbReference type="EMBL" id="JAFLCK010000028">
    <property type="protein sequence ID" value="MBN8661985.1"/>
    <property type="molecule type" value="Genomic_DNA"/>
</dbReference>
<sequence>MVSFKKRVATAGVLAVNLALSACLALAPSANAEPGLSYDNDHDVIVLPDCDLAIRYNHKTFVPVKAKLIAQDHVSFLKVPPEKVVKIFEDYESAGMKTAPEQILLESYDVGKIGTFAFNRFNKPFLDTARVREVQFTNERVAKETGLSETSFHAITALKSFEVVPKSGETPYYLFVMVTPPRLNIFVRKMRGTSGTFDCDPAVIVSQLRVVNTKDCIANVDLAAQPTGTAKESVAKDGVTNNAAAVNAAPAGAASKTKPVQ</sequence>
<protein>
    <submittedName>
        <fullName evidence="2">Uncharacterized protein</fullName>
    </submittedName>
</protein>